<keyword evidence="2" id="KW-1185">Reference proteome</keyword>
<dbReference type="Proteomes" id="UP001206925">
    <property type="component" value="Unassembled WGS sequence"/>
</dbReference>
<dbReference type="AlphaFoldDB" id="A0AAD5GIH6"/>
<gene>
    <name evidence="1" type="ORF">M8C21_020519</name>
</gene>
<protein>
    <submittedName>
        <fullName evidence="1">Uncharacterized protein</fullName>
    </submittedName>
</protein>
<evidence type="ECO:0000313" key="2">
    <source>
        <dbReference type="Proteomes" id="UP001206925"/>
    </source>
</evidence>
<reference evidence="1" key="1">
    <citation type="submission" date="2022-06" db="EMBL/GenBank/DDBJ databases">
        <title>Uncovering the hologenomic basis of an extraordinary plant invasion.</title>
        <authorList>
            <person name="Bieker V.C."/>
            <person name="Martin M.D."/>
            <person name="Gilbert T."/>
            <person name="Hodgins K."/>
            <person name="Battlay P."/>
            <person name="Petersen B."/>
            <person name="Wilson J."/>
        </authorList>
    </citation>
    <scope>NUCLEOTIDE SEQUENCE</scope>
    <source>
        <strain evidence="1">AA19_3_7</strain>
        <tissue evidence="1">Leaf</tissue>
    </source>
</reference>
<dbReference type="EMBL" id="JAMZMK010007648">
    <property type="protein sequence ID" value="KAI7743877.1"/>
    <property type="molecule type" value="Genomic_DNA"/>
</dbReference>
<proteinExistence type="predicted"/>
<organism evidence="1 2">
    <name type="scientific">Ambrosia artemisiifolia</name>
    <name type="common">Common ragweed</name>
    <dbReference type="NCBI Taxonomy" id="4212"/>
    <lineage>
        <taxon>Eukaryota</taxon>
        <taxon>Viridiplantae</taxon>
        <taxon>Streptophyta</taxon>
        <taxon>Embryophyta</taxon>
        <taxon>Tracheophyta</taxon>
        <taxon>Spermatophyta</taxon>
        <taxon>Magnoliopsida</taxon>
        <taxon>eudicotyledons</taxon>
        <taxon>Gunneridae</taxon>
        <taxon>Pentapetalae</taxon>
        <taxon>asterids</taxon>
        <taxon>campanulids</taxon>
        <taxon>Asterales</taxon>
        <taxon>Asteraceae</taxon>
        <taxon>Asteroideae</taxon>
        <taxon>Heliantheae alliance</taxon>
        <taxon>Heliantheae</taxon>
        <taxon>Ambrosia</taxon>
    </lineage>
</organism>
<sequence>MIAAASTGLATTVVNQVALLDCSIAYSLGREGNRPFPCLRHGRRRHAAVMVVAGARGRISWWCNGEVDQDEEYELKSWKISQLQIMKTIYKWMTAAGRI</sequence>
<accession>A0AAD5GIH6</accession>
<name>A0AAD5GIH6_AMBAR</name>
<evidence type="ECO:0000313" key="1">
    <source>
        <dbReference type="EMBL" id="KAI7743877.1"/>
    </source>
</evidence>
<comment type="caution">
    <text evidence="1">The sequence shown here is derived from an EMBL/GenBank/DDBJ whole genome shotgun (WGS) entry which is preliminary data.</text>
</comment>